<dbReference type="PROSITE" id="PS51272">
    <property type="entry name" value="SLH"/>
    <property type="match status" value="3"/>
</dbReference>
<keyword evidence="6" id="KW-0749">Sporulation</keyword>
<dbReference type="EC" id="3.5.1.28" evidence="3"/>
<dbReference type="Pfam" id="PF08239">
    <property type="entry name" value="SH3_3"/>
    <property type="match status" value="1"/>
</dbReference>
<comment type="caution">
    <text evidence="14">The sequence shown here is derived from an EMBL/GenBank/DDBJ whole genome shotgun (WGS) entry which is preliminary data.</text>
</comment>
<dbReference type="CDD" id="cd06583">
    <property type="entry name" value="PGRP"/>
    <property type="match status" value="1"/>
</dbReference>
<evidence type="ECO:0000256" key="8">
    <source>
        <dbReference type="ARBA" id="ARBA00023316"/>
    </source>
</evidence>
<evidence type="ECO:0000259" key="13">
    <source>
        <dbReference type="PROSITE" id="PS51781"/>
    </source>
</evidence>
<dbReference type="SUPFAM" id="SSF55846">
    <property type="entry name" value="N-acetylmuramoyl-L-alanine amidase-like"/>
    <property type="match status" value="1"/>
</dbReference>
<feature type="domain" description="SLH" evidence="12">
    <location>
        <begin position="287"/>
        <end position="350"/>
    </location>
</feature>
<evidence type="ECO:0000256" key="6">
    <source>
        <dbReference type="ARBA" id="ARBA00022969"/>
    </source>
</evidence>
<feature type="domain" description="SLH" evidence="12">
    <location>
        <begin position="351"/>
        <end position="407"/>
    </location>
</feature>
<feature type="domain" description="SLH" evidence="12">
    <location>
        <begin position="408"/>
        <end position="471"/>
    </location>
</feature>
<dbReference type="InterPro" id="IPR036505">
    <property type="entry name" value="Amidase/PGRP_sf"/>
</dbReference>
<dbReference type="EMBL" id="NVDQ01000038">
    <property type="protein sequence ID" value="PFV02838.1"/>
    <property type="molecule type" value="Genomic_DNA"/>
</dbReference>
<dbReference type="PROSITE" id="PS51781">
    <property type="entry name" value="SH3B"/>
    <property type="match status" value="1"/>
</dbReference>
<name>A0A9X7B768_BACCE</name>
<dbReference type="GO" id="GO:0008745">
    <property type="term" value="F:N-acetylmuramoyl-L-alanine amidase activity"/>
    <property type="evidence" value="ECO:0007669"/>
    <property type="project" value="UniProtKB-EC"/>
</dbReference>
<dbReference type="GO" id="GO:0030420">
    <property type="term" value="P:establishment of competence for transformation"/>
    <property type="evidence" value="ECO:0007669"/>
    <property type="project" value="UniProtKB-KW"/>
</dbReference>
<dbReference type="PANTHER" id="PTHR30417:SF11">
    <property type="entry name" value="N-ACETYLMURAMOYL-L-ALANINE AMIDASE XLYA"/>
    <property type="match status" value="1"/>
</dbReference>
<dbReference type="InterPro" id="IPR051206">
    <property type="entry name" value="NAMLAA_amidase_2"/>
</dbReference>
<evidence type="ECO:0000256" key="5">
    <source>
        <dbReference type="ARBA" id="ARBA00022801"/>
    </source>
</evidence>
<keyword evidence="4 11" id="KW-0732">Signal</keyword>
<dbReference type="InterPro" id="IPR003646">
    <property type="entry name" value="SH3-like_bac-type"/>
</dbReference>
<keyword evidence="8" id="KW-0961">Cell wall biogenesis/degradation</keyword>
<evidence type="ECO:0000256" key="7">
    <source>
        <dbReference type="ARBA" id="ARBA00023287"/>
    </source>
</evidence>
<feature type="domain" description="SH3b" evidence="13">
    <location>
        <begin position="473"/>
        <end position="535"/>
    </location>
</feature>
<evidence type="ECO:0000256" key="1">
    <source>
        <dbReference type="ARBA" id="ARBA00001561"/>
    </source>
</evidence>
<dbReference type="RefSeq" id="WP_098660169.1">
    <property type="nucleotide sequence ID" value="NZ_NVDQ01000038.1"/>
</dbReference>
<dbReference type="AlphaFoldDB" id="A0A9X7B768"/>
<organism evidence="14 15">
    <name type="scientific">Bacillus cereus</name>
    <dbReference type="NCBI Taxonomy" id="1396"/>
    <lineage>
        <taxon>Bacteria</taxon>
        <taxon>Bacillati</taxon>
        <taxon>Bacillota</taxon>
        <taxon>Bacilli</taxon>
        <taxon>Bacillales</taxon>
        <taxon>Bacillaceae</taxon>
        <taxon>Bacillus</taxon>
        <taxon>Bacillus cereus group</taxon>
    </lineage>
</organism>
<dbReference type="GO" id="GO:0030435">
    <property type="term" value="P:sporulation resulting in formation of a cellular spore"/>
    <property type="evidence" value="ECO:0007669"/>
    <property type="project" value="UniProtKB-KW"/>
</dbReference>
<proteinExistence type="inferred from homology"/>
<gene>
    <name evidence="14" type="ORF">COK98_25985</name>
</gene>
<sequence>MSSSVSKRVVALTTGLTLVSLSLASFAEGHQVGNSNNSSTVQEQGNIDRLIVSDEQALKSIEETLKDVDGRGIRQEEVTDKIEPAEEETGTLVVPNKSNRVKDGLSNSGPRITSKINGVSFTEWIVPKGNPNIRPGYHMTPKYITIHETDNPSVGAGAKNHAKYLYNQALGSTDRAASWHFTVDDKEIYQHLPINENGWHAGDGNGSGNRQSIAIEIAVNQDGDYNKAVENAEKLAAHLMKETGVSLNNIVKHQKWSGKKCPYIMINRGQWNSFLSGVDKYYKNNPSITNPKDDITGGWYEPYIRDLNKRGIMIGEGNGVFAPNRAVTRAEFAQLISKSLKLPSGDATFKDLNNAHPTLRDGIKRAASARIIQGRGNGIFDPNASITREEAAIITDKALQYKGIKGKEVNIPFKDQHQIYDKSYVQRLYSLGIVKGNGNNEFVPKGTTTRGESASFLVNMLQVIEWGKPQPIIGMAQINGIGVNVRSGASKNYSVIRKASKGEKVSVYEEKNGWLRISNKEWIFYDANYIDYKKM</sequence>
<feature type="signal peptide" evidence="11">
    <location>
        <begin position="1"/>
        <end position="27"/>
    </location>
</feature>
<dbReference type="Pfam" id="PF01510">
    <property type="entry name" value="Amidase_2"/>
    <property type="match status" value="1"/>
</dbReference>
<evidence type="ECO:0000256" key="10">
    <source>
        <dbReference type="ARBA" id="ARBA00032390"/>
    </source>
</evidence>
<dbReference type="Gene3D" id="3.40.80.10">
    <property type="entry name" value="Peptidoglycan recognition protein-like"/>
    <property type="match status" value="1"/>
</dbReference>
<evidence type="ECO:0000256" key="9">
    <source>
        <dbReference type="ARBA" id="ARBA00030881"/>
    </source>
</evidence>
<evidence type="ECO:0000313" key="14">
    <source>
        <dbReference type="EMBL" id="PFV02838.1"/>
    </source>
</evidence>
<dbReference type="Proteomes" id="UP000226257">
    <property type="component" value="Unassembled WGS sequence"/>
</dbReference>
<accession>A0A9X7B768</accession>
<comment type="similarity">
    <text evidence="2">Belongs to the N-acetylmuramoyl-L-alanine amidase 2 family.</text>
</comment>
<evidence type="ECO:0000256" key="2">
    <source>
        <dbReference type="ARBA" id="ARBA00007553"/>
    </source>
</evidence>
<evidence type="ECO:0000256" key="4">
    <source>
        <dbReference type="ARBA" id="ARBA00022729"/>
    </source>
</evidence>
<dbReference type="InterPro" id="IPR001119">
    <property type="entry name" value="SLH_dom"/>
</dbReference>
<dbReference type="GO" id="GO:0009254">
    <property type="term" value="P:peptidoglycan turnover"/>
    <property type="evidence" value="ECO:0007669"/>
    <property type="project" value="TreeGrafter"/>
</dbReference>
<comment type="catalytic activity">
    <reaction evidence="1">
        <text>Hydrolyzes the link between N-acetylmuramoyl residues and L-amino acid residues in certain cell-wall glycopeptides.</text>
        <dbReference type="EC" id="3.5.1.28"/>
    </reaction>
</comment>
<dbReference type="InterPro" id="IPR002502">
    <property type="entry name" value="Amidase_domain"/>
</dbReference>
<evidence type="ECO:0000256" key="3">
    <source>
        <dbReference type="ARBA" id="ARBA00011901"/>
    </source>
</evidence>
<evidence type="ECO:0000256" key="11">
    <source>
        <dbReference type="SAM" id="SignalP"/>
    </source>
</evidence>
<protein>
    <recommendedName>
        <fullName evidence="3">N-acetylmuramoyl-L-alanine amidase</fullName>
        <ecNumber evidence="3">3.5.1.28</ecNumber>
    </recommendedName>
    <alternativeName>
        <fullName evidence="10">Autolysin</fullName>
    </alternativeName>
    <alternativeName>
        <fullName evidence="9">Cell wall hydrolase</fullName>
    </alternativeName>
</protein>
<evidence type="ECO:0000259" key="12">
    <source>
        <dbReference type="PROSITE" id="PS51272"/>
    </source>
</evidence>
<dbReference type="GO" id="GO:0071555">
    <property type="term" value="P:cell wall organization"/>
    <property type="evidence" value="ECO:0007669"/>
    <property type="project" value="UniProtKB-KW"/>
</dbReference>
<feature type="chain" id="PRO_5040910413" description="N-acetylmuramoyl-L-alanine amidase" evidence="11">
    <location>
        <begin position="28"/>
        <end position="535"/>
    </location>
</feature>
<dbReference type="PANTHER" id="PTHR30417">
    <property type="entry name" value="N-ACETYLMURAMOYL-L-ALANINE AMIDASE AMID"/>
    <property type="match status" value="1"/>
</dbReference>
<dbReference type="Pfam" id="PF00395">
    <property type="entry name" value="SLH"/>
    <property type="match status" value="3"/>
</dbReference>
<dbReference type="Gene3D" id="2.30.30.40">
    <property type="entry name" value="SH3 Domains"/>
    <property type="match status" value="1"/>
</dbReference>
<reference evidence="14 15" key="1">
    <citation type="submission" date="2017-09" db="EMBL/GenBank/DDBJ databases">
        <title>Large-scale bioinformatics analysis of Bacillus genomes uncovers conserved roles of natural products in bacterial physiology.</title>
        <authorList>
            <consortium name="Agbiome Team Llc"/>
            <person name="Bleich R.M."/>
            <person name="Grubbs K.J."/>
            <person name="Santa Maria K.C."/>
            <person name="Allen S.E."/>
            <person name="Farag S."/>
            <person name="Shank E.A."/>
            <person name="Bowers A."/>
        </authorList>
    </citation>
    <scope>NUCLEOTIDE SEQUENCE [LARGE SCALE GENOMIC DNA]</scope>
    <source>
        <strain evidence="14 15">AFS060282</strain>
    </source>
</reference>
<evidence type="ECO:0000313" key="15">
    <source>
        <dbReference type="Proteomes" id="UP000226257"/>
    </source>
</evidence>
<dbReference type="SMART" id="SM00644">
    <property type="entry name" value="Ami_2"/>
    <property type="match status" value="1"/>
</dbReference>
<keyword evidence="5" id="KW-0378">Hydrolase</keyword>
<keyword evidence="7" id="KW-0178">Competence</keyword>
<dbReference type="GO" id="GO:0009253">
    <property type="term" value="P:peptidoglycan catabolic process"/>
    <property type="evidence" value="ECO:0007669"/>
    <property type="project" value="InterPro"/>
</dbReference>